<comment type="similarity">
    <text evidence="8">Belongs to the TsuA/YedE (TC 9.B.102) family.</text>
</comment>
<dbReference type="AlphaFoldDB" id="A0A7G9W9K6"/>
<evidence type="ECO:0000256" key="2">
    <source>
        <dbReference type="ARBA" id="ARBA00022448"/>
    </source>
</evidence>
<feature type="transmembrane region" description="Helical" evidence="9">
    <location>
        <begin position="83"/>
        <end position="101"/>
    </location>
</feature>
<feature type="transmembrane region" description="Helical" evidence="9">
    <location>
        <begin position="12"/>
        <end position="30"/>
    </location>
</feature>
<dbReference type="KEGG" id="acae:HYG86_11640"/>
<evidence type="ECO:0000256" key="6">
    <source>
        <dbReference type="ARBA" id="ARBA00022989"/>
    </source>
</evidence>
<dbReference type="Proteomes" id="UP000516160">
    <property type="component" value="Chromosome"/>
</dbReference>
<evidence type="ECO:0000256" key="5">
    <source>
        <dbReference type="ARBA" id="ARBA00022692"/>
    </source>
</evidence>
<evidence type="ECO:0000313" key="10">
    <source>
        <dbReference type="EMBL" id="QNO15368.1"/>
    </source>
</evidence>
<evidence type="ECO:0000256" key="1">
    <source>
        <dbReference type="ARBA" id="ARBA00004429"/>
    </source>
</evidence>
<protein>
    <submittedName>
        <fullName evidence="10">YeeE/YedE family protein</fullName>
    </submittedName>
</protein>
<keyword evidence="7 9" id="KW-0472">Membrane</keyword>
<dbReference type="InterPro" id="IPR007272">
    <property type="entry name" value="Sulf_transp_TsuA/YedE"/>
</dbReference>
<dbReference type="Pfam" id="PF04143">
    <property type="entry name" value="Sulf_transp"/>
    <property type="match status" value="1"/>
</dbReference>
<evidence type="ECO:0000256" key="7">
    <source>
        <dbReference type="ARBA" id="ARBA00023136"/>
    </source>
</evidence>
<evidence type="ECO:0000256" key="9">
    <source>
        <dbReference type="SAM" id="Phobius"/>
    </source>
</evidence>
<comment type="subcellular location">
    <subcellularLocation>
        <location evidence="1">Cell inner membrane</location>
        <topology evidence="1">Multi-pass membrane protein</topology>
    </subcellularLocation>
</comment>
<keyword evidence="11" id="KW-1185">Reference proteome</keyword>
<keyword evidence="4" id="KW-0997">Cell inner membrane</keyword>
<keyword evidence="3" id="KW-1003">Cell membrane</keyword>
<keyword evidence="5 9" id="KW-0812">Transmembrane</keyword>
<dbReference type="EMBL" id="CP058559">
    <property type="protein sequence ID" value="QNO15368.1"/>
    <property type="molecule type" value="Genomic_DNA"/>
</dbReference>
<keyword evidence="2" id="KW-0813">Transport</keyword>
<evidence type="ECO:0000256" key="4">
    <source>
        <dbReference type="ARBA" id="ARBA00022519"/>
    </source>
</evidence>
<dbReference type="GO" id="GO:0005886">
    <property type="term" value="C:plasma membrane"/>
    <property type="evidence" value="ECO:0007669"/>
    <property type="project" value="UniProtKB-SubCell"/>
</dbReference>
<name>A0A7G9W9K6_ALKCA</name>
<gene>
    <name evidence="10" type="ORF">HYG86_11640</name>
</gene>
<accession>A0A7G9W9K6</accession>
<keyword evidence="6 9" id="KW-1133">Transmembrane helix</keyword>
<feature type="transmembrane region" description="Helical" evidence="9">
    <location>
        <begin position="147"/>
        <end position="168"/>
    </location>
</feature>
<dbReference type="PANTHER" id="PTHR30574:SF1">
    <property type="entry name" value="SULPHUR TRANSPORT DOMAIN-CONTAINING PROTEIN"/>
    <property type="match status" value="1"/>
</dbReference>
<proteinExistence type="inferred from homology"/>
<reference evidence="10 11" key="1">
    <citation type="submission" date="2020-07" db="EMBL/GenBank/DDBJ databases">
        <title>Alkalicella. sp. LB2 genome.</title>
        <authorList>
            <person name="Postec A."/>
            <person name="Quemeneur M."/>
        </authorList>
    </citation>
    <scope>NUCLEOTIDE SEQUENCE [LARGE SCALE GENOMIC DNA]</scope>
    <source>
        <strain evidence="10 11">LB2</strain>
    </source>
</reference>
<dbReference type="PANTHER" id="PTHR30574">
    <property type="entry name" value="INNER MEMBRANE PROTEIN YEDE"/>
    <property type="match status" value="1"/>
</dbReference>
<organism evidence="10 11">
    <name type="scientific">Alkalicella caledoniensis</name>
    <dbReference type="NCBI Taxonomy" id="2731377"/>
    <lineage>
        <taxon>Bacteria</taxon>
        <taxon>Bacillati</taxon>
        <taxon>Bacillota</taxon>
        <taxon>Clostridia</taxon>
        <taxon>Eubacteriales</taxon>
        <taxon>Proteinivoracaceae</taxon>
        <taxon>Alkalicella</taxon>
    </lineage>
</organism>
<evidence type="ECO:0000256" key="8">
    <source>
        <dbReference type="ARBA" id="ARBA00035655"/>
    </source>
</evidence>
<evidence type="ECO:0000313" key="11">
    <source>
        <dbReference type="Proteomes" id="UP000516160"/>
    </source>
</evidence>
<feature type="transmembrane region" description="Helical" evidence="9">
    <location>
        <begin position="113"/>
        <end position="141"/>
    </location>
</feature>
<dbReference type="RefSeq" id="WP_213165731.1">
    <property type="nucleotide sequence ID" value="NZ_CP058559.1"/>
</dbReference>
<evidence type="ECO:0000256" key="3">
    <source>
        <dbReference type="ARBA" id="ARBA00022475"/>
    </source>
</evidence>
<sequence>MEIYKKVFKEPWPYWVGAIILALLNIILLTTTGSSWRITAGFLNWGSLFLEKIGFDPASWYYFQVYDHGLKDGETFFMNYYTIINIAIIIGGLLSVLWANEFKWKKIKSLKQFLFALGGGIIMGYGTRLSFGCNIGAYFSAIPSFSLHGWVFAIFMFVGAWIGVKILLKYII</sequence>